<sequence length="650" mass="73396">MSGLPCPHVCVVIRTLRHDVYDYIDPCFKVSTQHLIYSGQFQPLPTHNMPKVCEARTLQNGQGNVFPSLQPPQVRRPPGRPRQRRIESQFSHKRAIHCSRCNGIGHNQSKFIILTMAGNGLDGSAASSLSLSGTSMSTRCSAARFKKLCNQLPEEKIQAIRDLQFGGLLNLNCTEVRHNICIFLIQHFNVGFRRIEFSAQKHYPVTATDVGLIFGLPIEGWILQVTSTSSDHPFGTIRACEEKLLDLPVGEEFRRAFIYYACATLLAPSSRLNGCRNLWHTIHEDGFRNDVNWAQFVLDQLSLEIKEFGAFGHAEIDFASQRSPTVERTMEPETNVDHDTNVDAENSDEIWHQYHDAERAIDQYQRGIQQELRIMRGLMHKLGTQRHSGVNSDAGGHSSYAPANTPTTDDHAFPDDEYMASHAADHVLDTPDRVVAPEYELQPSVPINVVSDGEEQPEGNIVPTNRNVRRRRVRRMAPNLLSPYISQPQTKQSAIKIDLKQAAALEMVIHSQAKHLVREAVIGRFEPHLYQIDIPYVNVNEVFLSVLIKNHWTLYVYDLANRRIQLLDSHPGRKKTMLSGVQQNLARLRSFCNEIHGIVVNGGVLQINRCGKVETLQVENYGEYVVLSTKCTPRLCPERLKGIVICDKTV</sequence>
<feature type="region of interest" description="Disordered" evidence="1">
    <location>
        <begin position="63"/>
        <end position="87"/>
    </location>
</feature>
<dbReference type="PANTHER" id="PTHR34835">
    <property type="entry name" value="OS07G0283600 PROTEIN-RELATED"/>
    <property type="match status" value="1"/>
</dbReference>
<accession>A5B5V1</accession>
<name>A5B5V1_VITVI</name>
<evidence type="ECO:0000256" key="1">
    <source>
        <dbReference type="SAM" id="MobiDB-lite"/>
    </source>
</evidence>
<reference evidence="2" key="1">
    <citation type="journal article" date="2007" name="PLoS ONE">
        <title>The first genome sequence of an elite grapevine cultivar (Pinot noir Vitis vinifera L.): coping with a highly heterozygous genome.</title>
        <authorList>
            <person name="Velasco R."/>
            <person name="Zharkikh A."/>
            <person name="Troggio M."/>
            <person name="Cartwright D.A."/>
            <person name="Cestaro A."/>
            <person name="Pruss D."/>
            <person name="Pindo M."/>
            <person name="FitzGerald L.M."/>
            <person name="Vezzulli S."/>
            <person name="Reid J."/>
            <person name="Malacarne G."/>
            <person name="Iliev D."/>
            <person name="Coppola G."/>
            <person name="Wardell B."/>
            <person name="Micheletti D."/>
            <person name="Macalma T."/>
            <person name="Facci M."/>
            <person name="Mitchell J.T."/>
            <person name="Perazzolli M."/>
            <person name="Eldredge G."/>
            <person name="Gatto P."/>
            <person name="Oyzerski R."/>
            <person name="Moretto M."/>
            <person name="Gutin N."/>
            <person name="Stefanini M."/>
            <person name="Chen Y."/>
            <person name="Segala C."/>
            <person name="Davenport C."/>
            <person name="Dematte L."/>
            <person name="Mraz A."/>
            <person name="Battilana J."/>
            <person name="Stormo K."/>
            <person name="Costa F."/>
            <person name="Tao Q."/>
            <person name="Si-Ammour A."/>
            <person name="Harkins T."/>
            <person name="Lackey A."/>
            <person name="Perbost C."/>
            <person name="Taillon B."/>
            <person name="Stella A."/>
            <person name="Solovyev V."/>
            <person name="Fawcett J.A."/>
            <person name="Sterck L."/>
            <person name="Vandepoele K."/>
            <person name="Grando S.M."/>
            <person name="Toppo S."/>
            <person name="Moser C."/>
            <person name="Lanchbury J."/>
            <person name="Bogden R."/>
            <person name="Skolnick M."/>
            <person name="Sgaramella V."/>
            <person name="Bhatnagar S.K."/>
            <person name="Fontana P."/>
            <person name="Gutin A."/>
            <person name="Van de Peer Y."/>
            <person name="Salamini F."/>
            <person name="Viola R."/>
        </authorList>
    </citation>
    <scope>NUCLEOTIDE SEQUENCE</scope>
</reference>
<dbReference type="EMBL" id="AM447664">
    <property type="protein sequence ID" value="CAN67562.1"/>
    <property type="molecule type" value="Genomic_DNA"/>
</dbReference>
<dbReference type="Gene3D" id="3.40.395.10">
    <property type="entry name" value="Adenoviral Proteinase, Chain A"/>
    <property type="match status" value="1"/>
</dbReference>
<evidence type="ECO:0008006" key="3">
    <source>
        <dbReference type="Google" id="ProtNLM"/>
    </source>
</evidence>
<dbReference type="AlphaFoldDB" id="A5B5V1"/>
<organism evidence="2">
    <name type="scientific">Vitis vinifera</name>
    <name type="common">Grape</name>
    <dbReference type="NCBI Taxonomy" id="29760"/>
    <lineage>
        <taxon>Eukaryota</taxon>
        <taxon>Viridiplantae</taxon>
        <taxon>Streptophyta</taxon>
        <taxon>Embryophyta</taxon>
        <taxon>Tracheophyta</taxon>
        <taxon>Spermatophyta</taxon>
        <taxon>Magnoliopsida</taxon>
        <taxon>eudicotyledons</taxon>
        <taxon>Gunneridae</taxon>
        <taxon>Pentapetalae</taxon>
        <taxon>rosids</taxon>
        <taxon>Vitales</taxon>
        <taxon>Vitaceae</taxon>
        <taxon>Viteae</taxon>
        <taxon>Vitis</taxon>
    </lineage>
</organism>
<protein>
    <recommendedName>
        <fullName evidence="3">Ubiquitin-like protease family profile domain-containing protein</fullName>
    </recommendedName>
</protein>
<dbReference type="SUPFAM" id="SSF54001">
    <property type="entry name" value="Cysteine proteinases"/>
    <property type="match status" value="1"/>
</dbReference>
<proteinExistence type="predicted"/>
<evidence type="ECO:0000313" key="2">
    <source>
        <dbReference type="EMBL" id="CAN67562.1"/>
    </source>
</evidence>
<dbReference type="PANTHER" id="PTHR34835:SF34">
    <property type="entry name" value="OS08G0555500 PROTEIN"/>
    <property type="match status" value="1"/>
</dbReference>
<dbReference type="InterPro" id="IPR038765">
    <property type="entry name" value="Papain-like_cys_pep_sf"/>
</dbReference>
<gene>
    <name evidence="2" type="ORF">VITISV_028640</name>
</gene>